<dbReference type="AlphaFoldDB" id="A0A7S1SC55"/>
<name>A0A7S1SC55_ALECA</name>
<keyword evidence="5" id="KW-0812">Transmembrane</keyword>
<evidence type="ECO:0000256" key="8">
    <source>
        <dbReference type="ARBA" id="ARBA00023034"/>
    </source>
</evidence>
<keyword evidence="11" id="KW-0325">Glycoprotein</keyword>
<dbReference type="PANTHER" id="PTHR46059:SF1">
    <property type="entry name" value="BETA-GALACTOSIDE ALPHA-2,6-SIALYLTRANSFERASE"/>
    <property type="match status" value="1"/>
</dbReference>
<sequence length="480" mass="53174">MLRRSFGRKIDAADAVMRFGTPPMSGKYQADAGRKETFRLLNTQVQGALPRGLGLGAFDSGFFLVSDAPEGAAKPGVLPLGEIHAGLMQLLRQTFPRFEYKALHEVSSGMTGIAFLLHVCDEVALYEMIPSRLARGMPWHYWEPGGDARQNHWHNSLFFEQALWRLLANASAAAVDSGVVRLRGFRKLKHRCGPQPSLPPPSGVPDPPAAAPTCGDLSVAIDGEEAYSRVTDSQRCSLYCRLEHLVPVGKAVRELIGRVHYDTCAVVSNSGALLKWRHGAEIDRADAVMRFNLATTDLATRPHAGFKETFRLLNSRLQSQAVSGLRLGGFDKGLFLVTDGWPRDNMPVGDPSIAKSELFAAQPGIVPMGEVQHGLMEVLVRTFPEFKHHLGHEVTSGMLGIALMLHLCEEVVLYEMVPSKAAKGMPWHYWERWGDATKNSWHNSLQFEYAVWRLLAGPHDTSQTGVLRLEGFRRHKQQCL</sequence>
<evidence type="ECO:0000256" key="1">
    <source>
        <dbReference type="ARBA" id="ARBA00004447"/>
    </source>
</evidence>
<evidence type="ECO:0000256" key="9">
    <source>
        <dbReference type="ARBA" id="ARBA00023136"/>
    </source>
</evidence>
<evidence type="ECO:0000256" key="6">
    <source>
        <dbReference type="ARBA" id="ARBA00022968"/>
    </source>
</evidence>
<comment type="catalytic activity">
    <reaction evidence="12">
        <text>a beta-D-galactoside + CMP-N-acetyl-beta-neuraminate = an N-acetyl-alpha-neuraminyl-(2-&gt;6)-beta-D-galactosyl derivative + CMP + H(+)</text>
        <dbReference type="Rhea" id="RHEA:52104"/>
        <dbReference type="ChEBI" id="CHEBI:15378"/>
        <dbReference type="ChEBI" id="CHEBI:28034"/>
        <dbReference type="ChEBI" id="CHEBI:57812"/>
        <dbReference type="ChEBI" id="CHEBI:60377"/>
        <dbReference type="ChEBI" id="CHEBI:136398"/>
        <dbReference type="EC" id="2.4.3.1"/>
    </reaction>
</comment>
<protein>
    <recommendedName>
        <fullName evidence="13">beta-galactoside alpha-(2,6)-sialyltransferase</fullName>
        <ecNumber evidence="13">2.4.3.1</ecNumber>
    </recommendedName>
</protein>
<dbReference type="GO" id="GO:0032580">
    <property type="term" value="C:Golgi cisterna membrane"/>
    <property type="evidence" value="ECO:0007669"/>
    <property type="project" value="UniProtKB-SubCell"/>
</dbReference>
<dbReference type="GO" id="GO:0097503">
    <property type="term" value="P:sialylation"/>
    <property type="evidence" value="ECO:0007669"/>
    <property type="project" value="TreeGrafter"/>
</dbReference>
<keyword evidence="3" id="KW-0328">Glycosyltransferase</keyword>
<evidence type="ECO:0000256" key="3">
    <source>
        <dbReference type="ARBA" id="ARBA00022676"/>
    </source>
</evidence>
<evidence type="ECO:0000256" key="13">
    <source>
        <dbReference type="ARBA" id="ARBA00034329"/>
    </source>
</evidence>
<organism evidence="14">
    <name type="scientific">Alexandrium catenella</name>
    <name type="common">Red tide dinoflagellate</name>
    <name type="synonym">Gonyaulax catenella</name>
    <dbReference type="NCBI Taxonomy" id="2925"/>
    <lineage>
        <taxon>Eukaryota</taxon>
        <taxon>Sar</taxon>
        <taxon>Alveolata</taxon>
        <taxon>Dinophyceae</taxon>
        <taxon>Gonyaulacales</taxon>
        <taxon>Pyrocystaceae</taxon>
        <taxon>Alexandrium</taxon>
    </lineage>
</organism>
<dbReference type="Gene3D" id="3.90.1480.20">
    <property type="entry name" value="Glycosyl transferase family 29"/>
    <property type="match status" value="2"/>
</dbReference>
<keyword evidence="6" id="KW-0735">Signal-anchor</keyword>
<evidence type="ECO:0000256" key="11">
    <source>
        <dbReference type="ARBA" id="ARBA00023180"/>
    </source>
</evidence>
<keyword evidence="8" id="KW-0333">Golgi apparatus</keyword>
<accession>A0A7S1SC55</accession>
<comment type="similarity">
    <text evidence="2">Belongs to the glycosyltransferase 29 family.</text>
</comment>
<keyword evidence="10" id="KW-1015">Disulfide bond</keyword>
<dbReference type="InterPro" id="IPR001675">
    <property type="entry name" value="Glyco_trans_29"/>
</dbReference>
<keyword evidence="4" id="KW-0808">Transferase</keyword>
<proteinExistence type="inferred from homology"/>
<evidence type="ECO:0000256" key="2">
    <source>
        <dbReference type="ARBA" id="ARBA00006003"/>
    </source>
</evidence>
<gene>
    <name evidence="14" type="ORF">ACAT0790_LOCUS65628</name>
</gene>
<evidence type="ECO:0000256" key="5">
    <source>
        <dbReference type="ARBA" id="ARBA00022692"/>
    </source>
</evidence>
<evidence type="ECO:0000256" key="4">
    <source>
        <dbReference type="ARBA" id="ARBA00022679"/>
    </source>
</evidence>
<dbReference type="InterPro" id="IPR038578">
    <property type="entry name" value="GT29-like_sf"/>
</dbReference>
<dbReference type="EC" id="2.4.3.1" evidence="13"/>
<comment type="subcellular location">
    <subcellularLocation>
        <location evidence="1">Golgi apparatus</location>
        <location evidence="1">Golgi stack membrane</location>
        <topology evidence="1">Single-pass type II membrane protein</topology>
    </subcellularLocation>
</comment>
<dbReference type="EMBL" id="HBGE01110076">
    <property type="protein sequence ID" value="CAD9188854.1"/>
    <property type="molecule type" value="Transcribed_RNA"/>
</dbReference>
<dbReference type="GO" id="GO:0003835">
    <property type="term" value="F:beta-galactoside alpha-2,6-sialyltransferase activity"/>
    <property type="evidence" value="ECO:0007669"/>
    <property type="project" value="UniProtKB-EC"/>
</dbReference>
<keyword evidence="9" id="KW-0472">Membrane</keyword>
<dbReference type="Pfam" id="PF00777">
    <property type="entry name" value="Glyco_transf_29"/>
    <property type="match status" value="4"/>
</dbReference>
<evidence type="ECO:0000313" key="14">
    <source>
        <dbReference type="EMBL" id="CAD9188854.1"/>
    </source>
</evidence>
<evidence type="ECO:0000256" key="7">
    <source>
        <dbReference type="ARBA" id="ARBA00022989"/>
    </source>
</evidence>
<evidence type="ECO:0000256" key="12">
    <source>
        <dbReference type="ARBA" id="ARBA00034249"/>
    </source>
</evidence>
<evidence type="ECO:0000256" key="10">
    <source>
        <dbReference type="ARBA" id="ARBA00023157"/>
    </source>
</evidence>
<reference evidence="14" key="1">
    <citation type="submission" date="2021-01" db="EMBL/GenBank/DDBJ databases">
        <authorList>
            <person name="Corre E."/>
            <person name="Pelletier E."/>
            <person name="Niang G."/>
            <person name="Scheremetjew M."/>
            <person name="Finn R."/>
            <person name="Kale V."/>
            <person name="Holt S."/>
            <person name="Cochrane G."/>
            <person name="Meng A."/>
            <person name="Brown T."/>
            <person name="Cohen L."/>
        </authorList>
    </citation>
    <scope>NUCLEOTIDE SEQUENCE</scope>
    <source>
        <strain evidence="14">OF101</strain>
    </source>
</reference>
<dbReference type="PANTHER" id="PTHR46059">
    <property type="entry name" value="BETA-GALACTOSIDE ALPHA-2,6-SIALYLTRANSFERASE"/>
    <property type="match status" value="1"/>
</dbReference>
<keyword evidence="7" id="KW-1133">Transmembrane helix</keyword>